<sequence>MSIFQSIVNQKINTITTEELLKYAKQFGVAISVNEAKQISSYLRGRQVDIFNKSERAKLLKEIERLTSPATAKAVSQLVTQFTK</sequence>
<protein>
    <submittedName>
        <fullName evidence="1">DUF2624 domain-containing protein</fullName>
    </submittedName>
</protein>
<organism evidence="1 2">
    <name type="scientific">Robertmurraya beringensis</name>
    <dbReference type="NCBI Taxonomy" id="641660"/>
    <lineage>
        <taxon>Bacteria</taxon>
        <taxon>Bacillati</taxon>
        <taxon>Bacillota</taxon>
        <taxon>Bacilli</taxon>
        <taxon>Bacillales</taxon>
        <taxon>Bacillaceae</taxon>
        <taxon>Robertmurraya</taxon>
    </lineage>
</organism>
<accession>A0ABV6KM97</accession>
<evidence type="ECO:0000313" key="1">
    <source>
        <dbReference type="EMBL" id="MFC0474420.1"/>
    </source>
</evidence>
<keyword evidence="2" id="KW-1185">Reference proteome</keyword>
<gene>
    <name evidence="1" type="ORF">ACFFHF_03795</name>
</gene>
<dbReference type="Pfam" id="PF11116">
    <property type="entry name" value="DUF2624"/>
    <property type="match status" value="1"/>
</dbReference>
<comment type="caution">
    <text evidence="1">The sequence shown here is derived from an EMBL/GenBank/DDBJ whole genome shotgun (WGS) entry which is preliminary data.</text>
</comment>
<evidence type="ECO:0000313" key="2">
    <source>
        <dbReference type="Proteomes" id="UP001589738"/>
    </source>
</evidence>
<dbReference type="InterPro" id="IPR020277">
    <property type="entry name" value="DUF2624"/>
</dbReference>
<dbReference type="Proteomes" id="UP001589738">
    <property type="component" value="Unassembled WGS sequence"/>
</dbReference>
<proteinExistence type="predicted"/>
<name>A0ABV6KM97_9BACI</name>
<dbReference type="EMBL" id="JBHLUU010000015">
    <property type="protein sequence ID" value="MFC0474420.1"/>
    <property type="molecule type" value="Genomic_DNA"/>
</dbReference>
<dbReference type="RefSeq" id="WP_340904652.1">
    <property type="nucleotide sequence ID" value="NZ_JBHLUU010000015.1"/>
</dbReference>
<reference evidence="1 2" key="1">
    <citation type="submission" date="2024-09" db="EMBL/GenBank/DDBJ databases">
        <authorList>
            <person name="Sun Q."/>
            <person name="Mori K."/>
        </authorList>
    </citation>
    <scope>NUCLEOTIDE SEQUENCE [LARGE SCALE GENOMIC DNA]</scope>
    <source>
        <strain evidence="1 2">CGMCC 1.9126</strain>
    </source>
</reference>